<keyword evidence="3" id="KW-1185">Reference proteome</keyword>
<gene>
    <name evidence="2" type="ORF">CATYP_05845</name>
</gene>
<dbReference type="InterPro" id="IPR025355">
    <property type="entry name" value="DUF4259"/>
</dbReference>
<evidence type="ECO:0008006" key="4">
    <source>
        <dbReference type="Google" id="ProtNLM"/>
    </source>
</evidence>
<evidence type="ECO:0000313" key="2">
    <source>
        <dbReference type="EMBL" id="AIG64217.1"/>
    </source>
</evidence>
<evidence type="ECO:0000313" key="3">
    <source>
        <dbReference type="Proteomes" id="UP000028504"/>
    </source>
</evidence>
<sequence length="127" mass="13625">MDHTPQDATWGTGPFDNAEAQETLDDIRSGALDPVLLPDRSQCHLNADEGQVIVALAALAAAADADLPEGVSPEAVAGLRAPDNRERLRQSLEAVLADASVSDLFAHWQTDQAKLLEWKAQSWVDLA</sequence>
<dbReference type="Pfam" id="PF14078">
    <property type="entry name" value="DUF4259"/>
    <property type="match status" value="1"/>
</dbReference>
<name>A0ABN4DDB3_9CORY</name>
<reference evidence="2 3" key="1">
    <citation type="submission" date="2014-07" db="EMBL/GenBank/DDBJ databases">
        <title>Complete genome sequence of Corynebacterium atypicum DSM 44849: identifiction of the mycolic acid biosynthesis genes.</title>
        <authorList>
            <person name="Tippelt A."/>
            <person name="Mollmann S."/>
            <person name="Albersmeier A."/>
            <person name="Jaenicke S."/>
            <person name="Ruckert C."/>
            <person name="Tauch A."/>
        </authorList>
    </citation>
    <scope>NUCLEOTIDE SEQUENCE [LARGE SCALE GENOMIC DNA]</scope>
    <source>
        <strain evidence="2 3">R2070</strain>
    </source>
</reference>
<dbReference type="EMBL" id="CP008944">
    <property type="protein sequence ID" value="AIG64217.1"/>
    <property type="molecule type" value="Genomic_DNA"/>
</dbReference>
<evidence type="ECO:0000256" key="1">
    <source>
        <dbReference type="SAM" id="MobiDB-lite"/>
    </source>
</evidence>
<organism evidence="2 3">
    <name type="scientific">Corynebacterium atypicum</name>
    <dbReference type="NCBI Taxonomy" id="191610"/>
    <lineage>
        <taxon>Bacteria</taxon>
        <taxon>Bacillati</taxon>
        <taxon>Actinomycetota</taxon>
        <taxon>Actinomycetes</taxon>
        <taxon>Mycobacteriales</taxon>
        <taxon>Corynebacteriaceae</taxon>
        <taxon>Corynebacterium</taxon>
    </lineage>
</organism>
<protein>
    <recommendedName>
        <fullName evidence="4">DUF4259 domain-containing protein</fullName>
    </recommendedName>
</protein>
<dbReference type="Proteomes" id="UP000028504">
    <property type="component" value="Chromosome"/>
</dbReference>
<dbReference type="RefSeq" id="WP_038605657.1">
    <property type="nucleotide sequence ID" value="NZ_CP008944.1"/>
</dbReference>
<accession>A0ABN4DDB3</accession>
<proteinExistence type="predicted"/>
<feature type="region of interest" description="Disordered" evidence="1">
    <location>
        <begin position="1"/>
        <end position="20"/>
    </location>
</feature>